<organism evidence="1 2">
    <name type="scientific">Dreissena polymorpha</name>
    <name type="common">Zebra mussel</name>
    <name type="synonym">Mytilus polymorpha</name>
    <dbReference type="NCBI Taxonomy" id="45954"/>
    <lineage>
        <taxon>Eukaryota</taxon>
        <taxon>Metazoa</taxon>
        <taxon>Spiralia</taxon>
        <taxon>Lophotrochozoa</taxon>
        <taxon>Mollusca</taxon>
        <taxon>Bivalvia</taxon>
        <taxon>Autobranchia</taxon>
        <taxon>Heteroconchia</taxon>
        <taxon>Euheterodonta</taxon>
        <taxon>Imparidentia</taxon>
        <taxon>Neoheterodontei</taxon>
        <taxon>Myida</taxon>
        <taxon>Dreissenoidea</taxon>
        <taxon>Dreissenidae</taxon>
        <taxon>Dreissena</taxon>
    </lineage>
</organism>
<dbReference type="Proteomes" id="UP000828390">
    <property type="component" value="Unassembled WGS sequence"/>
</dbReference>
<protein>
    <submittedName>
        <fullName evidence="1">Uncharacterized protein</fullName>
    </submittedName>
</protein>
<gene>
    <name evidence="1" type="ORF">DPMN_042843</name>
</gene>
<accession>A0A9D4D1J0</accession>
<proteinExistence type="predicted"/>
<evidence type="ECO:0000313" key="2">
    <source>
        <dbReference type="Proteomes" id="UP000828390"/>
    </source>
</evidence>
<dbReference type="EMBL" id="JAIWYP010000011">
    <property type="protein sequence ID" value="KAH3736280.1"/>
    <property type="molecule type" value="Genomic_DNA"/>
</dbReference>
<name>A0A9D4D1J0_DREPO</name>
<keyword evidence="2" id="KW-1185">Reference proteome</keyword>
<sequence>MSRSENNELLPAPAVNGRLQRPSLKYRGIVGLTAVGRQGIGATKTLLWSPAVKKRSAT</sequence>
<reference evidence="1" key="2">
    <citation type="submission" date="2020-11" db="EMBL/GenBank/DDBJ databases">
        <authorList>
            <person name="McCartney M.A."/>
            <person name="Auch B."/>
            <person name="Kono T."/>
            <person name="Mallez S."/>
            <person name="Becker A."/>
            <person name="Gohl D.M."/>
            <person name="Silverstein K.A.T."/>
            <person name="Koren S."/>
            <person name="Bechman K.B."/>
            <person name="Herman A."/>
            <person name="Abrahante J.E."/>
            <person name="Garbe J."/>
        </authorList>
    </citation>
    <scope>NUCLEOTIDE SEQUENCE</scope>
    <source>
        <strain evidence="1">Duluth1</strain>
        <tissue evidence="1">Whole animal</tissue>
    </source>
</reference>
<reference evidence="1" key="1">
    <citation type="journal article" date="2019" name="bioRxiv">
        <title>The Genome of the Zebra Mussel, Dreissena polymorpha: A Resource for Invasive Species Research.</title>
        <authorList>
            <person name="McCartney M.A."/>
            <person name="Auch B."/>
            <person name="Kono T."/>
            <person name="Mallez S."/>
            <person name="Zhang Y."/>
            <person name="Obille A."/>
            <person name="Becker A."/>
            <person name="Abrahante J.E."/>
            <person name="Garbe J."/>
            <person name="Badalamenti J.P."/>
            <person name="Herman A."/>
            <person name="Mangelson H."/>
            <person name="Liachko I."/>
            <person name="Sullivan S."/>
            <person name="Sone E.D."/>
            <person name="Koren S."/>
            <person name="Silverstein K.A.T."/>
            <person name="Beckman K.B."/>
            <person name="Gohl D.M."/>
        </authorList>
    </citation>
    <scope>NUCLEOTIDE SEQUENCE</scope>
    <source>
        <strain evidence="1">Duluth1</strain>
        <tissue evidence="1">Whole animal</tissue>
    </source>
</reference>
<dbReference type="AlphaFoldDB" id="A0A9D4D1J0"/>
<evidence type="ECO:0000313" key="1">
    <source>
        <dbReference type="EMBL" id="KAH3736280.1"/>
    </source>
</evidence>
<comment type="caution">
    <text evidence="1">The sequence shown here is derived from an EMBL/GenBank/DDBJ whole genome shotgun (WGS) entry which is preliminary data.</text>
</comment>